<dbReference type="UniPathway" id="UPA00075">
    <property type="reaction ID" value="UER00336"/>
</dbReference>
<dbReference type="UniPathway" id="UPA00074">
    <property type="reaction ID" value="UER00132"/>
</dbReference>
<name>A0A3S3RFC3_METS7</name>
<evidence type="ECO:0000256" key="7">
    <source>
        <dbReference type="ARBA" id="ARBA00022755"/>
    </source>
</evidence>
<dbReference type="Proteomes" id="UP000288215">
    <property type="component" value="Unassembled WGS sequence"/>
</dbReference>
<evidence type="ECO:0000256" key="3">
    <source>
        <dbReference type="ARBA" id="ARBA00008273"/>
    </source>
</evidence>
<dbReference type="InterPro" id="IPR019468">
    <property type="entry name" value="AdenyloSucc_lyase_C"/>
</dbReference>
<dbReference type="InterPro" id="IPR024083">
    <property type="entry name" value="Fumarase/histidase_N"/>
</dbReference>
<evidence type="ECO:0000256" key="6">
    <source>
        <dbReference type="ARBA" id="ARBA00017058"/>
    </source>
</evidence>
<gene>
    <name evidence="16" type="ORF">Metus_0130</name>
</gene>
<evidence type="ECO:0000313" key="16">
    <source>
        <dbReference type="EMBL" id="RWX74105.1"/>
    </source>
</evidence>
<comment type="similarity">
    <text evidence="3 14">Belongs to the lyase 1 family. Adenylosuccinate lyase subfamily.</text>
</comment>
<dbReference type="EC" id="4.3.2.2" evidence="5 13"/>
<dbReference type="FunFam" id="1.10.40.30:FF:000007">
    <property type="entry name" value="Adenylosuccinate lyase"/>
    <property type="match status" value="1"/>
</dbReference>
<dbReference type="GO" id="GO:0070626">
    <property type="term" value="F:(S)-2-(5-amino-1-(5-phospho-D-ribosyl)imidazole-4-carboxamido) succinate lyase (fumarate-forming) activity"/>
    <property type="evidence" value="ECO:0007669"/>
    <property type="project" value="TreeGrafter"/>
</dbReference>
<dbReference type="FunFam" id="1.20.200.10:FF:000008">
    <property type="entry name" value="Adenylosuccinate lyase"/>
    <property type="match status" value="1"/>
</dbReference>
<comment type="pathway">
    <text evidence="1 14">Purine metabolism; IMP biosynthesis via de novo pathway; 5-amino-1-(5-phospho-D-ribosyl)imidazole-4-carboxamide from 5-amino-1-(5-phospho-D-ribosyl)imidazole-4-carboxylate: step 2/2.</text>
</comment>
<dbReference type="PANTHER" id="PTHR43172">
    <property type="entry name" value="ADENYLOSUCCINATE LYASE"/>
    <property type="match status" value="1"/>
</dbReference>
<dbReference type="GO" id="GO:0006189">
    <property type="term" value="P:'de novo' IMP biosynthetic process"/>
    <property type="evidence" value="ECO:0007669"/>
    <property type="project" value="UniProtKB-UniPathway"/>
</dbReference>
<comment type="catalytic activity">
    <reaction evidence="12">
        <text>N(6)-(1,2-dicarboxyethyl)-AMP = fumarate + AMP</text>
        <dbReference type="Rhea" id="RHEA:16853"/>
        <dbReference type="ChEBI" id="CHEBI:29806"/>
        <dbReference type="ChEBI" id="CHEBI:57567"/>
        <dbReference type="ChEBI" id="CHEBI:456215"/>
        <dbReference type="EC" id="4.3.2.2"/>
    </reaction>
    <physiologicalReaction direction="left-to-right" evidence="12">
        <dbReference type="Rhea" id="RHEA:16854"/>
    </physiologicalReaction>
</comment>
<evidence type="ECO:0000256" key="12">
    <source>
        <dbReference type="ARBA" id="ARBA00049115"/>
    </source>
</evidence>
<evidence type="ECO:0000256" key="2">
    <source>
        <dbReference type="ARBA" id="ARBA00004734"/>
    </source>
</evidence>
<sequence length="450" mass="49765">MPICPIDTGRYGSKEMKALFDEGSRLQRYLDIEAALALALADLGEIPSESAERISKLANVSVVTPEKVKAREAKTRHDLMAMVEVLAEECGEDGKYVHWGATSYDIVDTSWALIMRDATRILKTKLGRLRDVLCTLALDHKNLVMVGRTHGQHAVPVTLGFKMAAYAAEAARNLQRLKELEKRLLVGKMSGAVGTMASQGEKAFDVERRVMERLGLEPAEISTQVVCRDRIAEFVCWSAITASSLDRIATEIRNLQRTEILEVAEGFEASAQVGSSTMPHKQNPVDCEKVSGLAKVMRGLVVPALENIPLWHERDLTDSSSERFIIPLSFIVLDEMLTTMERVLKSLRVFPENMRRNLGLTKGAILSEAVMMALARKGMGRQAAHEVLRKASVRAFNEGRGLKDVLAEMKEVTSLLTAEELEEILKPENYIGKAPELVERAVAAARSIDV</sequence>
<organism evidence="16 17">
    <name type="scientific">Methanosuratincola subterraneus</name>
    <dbReference type="NCBI Taxonomy" id="2593994"/>
    <lineage>
        <taxon>Archaea</taxon>
        <taxon>Thermoproteota</taxon>
        <taxon>Methanosuratincolia</taxon>
        <taxon>Candidatus Methanomethylicales</taxon>
        <taxon>Candidatus Methanomethylicaceae</taxon>
        <taxon>Candidatus Methanosuratincola (ex Vanwonterghem et al. 2016)</taxon>
    </lineage>
</organism>
<evidence type="ECO:0000256" key="10">
    <source>
        <dbReference type="ARBA" id="ARBA00025012"/>
    </source>
</evidence>
<dbReference type="GO" id="GO:0044208">
    <property type="term" value="P:'de novo' AMP biosynthetic process"/>
    <property type="evidence" value="ECO:0007669"/>
    <property type="project" value="UniProtKB-UniPathway"/>
</dbReference>
<evidence type="ECO:0000313" key="17">
    <source>
        <dbReference type="Proteomes" id="UP000288215"/>
    </source>
</evidence>
<dbReference type="SUPFAM" id="SSF48557">
    <property type="entry name" value="L-aspartase-like"/>
    <property type="match status" value="1"/>
</dbReference>
<dbReference type="GO" id="GO:0005829">
    <property type="term" value="C:cytosol"/>
    <property type="evidence" value="ECO:0007669"/>
    <property type="project" value="TreeGrafter"/>
</dbReference>
<proteinExistence type="inferred from homology"/>
<dbReference type="Gene3D" id="1.10.40.30">
    <property type="entry name" value="Fumarase/aspartase (C-terminal domain)"/>
    <property type="match status" value="1"/>
</dbReference>
<reference evidence="16 17" key="1">
    <citation type="submission" date="2018-12" db="EMBL/GenBank/DDBJ databases">
        <title>The complete genome of the methanogenic archaea of the candidate phylum Verstraetearchaeota, obtained from the metagenome of underground thermal water.</title>
        <authorList>
            <person name="Kadnikov V.V."/>
            <person name="Mardanov A.V."/>
            <person name="Beletsky A.V."/>
            <person name="Karnachuk O.V."/>
            <person name="Ravin N.V."/>
        </authorList>
    </citation>
    <scope>NUCLEOTIDE SEQUENCE [LARGE SCALE GENOMIC DNA]</scope>
    <source>
        <strain evidence="16">Ch88</strain>
    </source>
</reference>
<evidence type="ECO:0000256" key="13">
    <source>
        <dbReference type="NCBIfam" id="TIGR00928"/>
    </source>
</evidence>
<keyword evidence="8 14" id="KW-0456">Lyase</keyword>
<dbReference type="InterPro" id="IPR004769">
    <property type="entry name" value="Pur_lyase"/>
</dbReference>
<evidence type="ECO:0000256" key="14">
    <source>
        <dbReference type="RuleBase" id="RU361172"/>
    </source>
</evidence>
<evidence type="ECO:0000256" key="5">
    <source>
        <dbReference type="ARBA" id="ARBA00012339"/>
    </source>
</evidence>
<dbReference type="NCBIfam" id="TIGR00928">
    <property type="entry name" value="purB"/>
    <property type="match status" value="1"/>
</dbReference>
<dbReference type="InterPro" id="IPR020557">
    <property type="entry name" value="Fumarate_lyase_CS"/>
</dbReference>
<evidence type="ECO:0000256" key="11">
    <source>
        <dbReference type="ARBA" id="ARBA00030717"/>
    </source>
</evidence>
<comment type="caution">
    <text evidence="16">The sequence shown here is derived from an EMBL/GenBank/DDBJ whole genome shotgun (WGS) entry which is preliminary data.</text>
</comment>
<comment type="function">
    <text evidence="10">Catalyzes two reactions in de novo purine nucleotide biosynthesis. Catalyzes the breakdown of 5-aminoimidazole- (N-succinylocarboxamide) ribotide (SAICAR or 2-[5-amino-1-(5-phospho-beta-D-ribosyl)imidazole-4-carboxamido]succinate) to 5-aminoimidazole-4-carboxamide ribotide (AICAR or 5-amino-1-(5-phospho-beta-D-ribosyl)imidazole-4-carboxamide) and fumarate, and of adenylosuccinate (ADS or N(6)-(1,2-dicarboxyethyl)-AMP) to adenosine monophosphate (AMP) and fumarate.</text>
</comment>
<comment type="pathway">
    <text evidence="2 14">Purine metabolism; AMP biosynthesis via de novo pathway; AMP from IMP: step 2/2.</text>
</comment>
<dbReference type="SMART" id="SM00998">
    <property type="entry name" value="ADSL_C"/>
    <property type="match status" value="1"/>
</dbReference>
<dbReference type="InterPro" id="IPR008948">
    <property type="entry name" value="L-Aspartase-like"/>
</dbReference>
<evidence type="ECO:0000256" key="4">
    <source>
        <dbReference type="ARBA" id="ARBA00011668"/>
    </source>
</evidence>
<evidence type="ECO:0000259" key="15">
    <source>
        <dbReference type="SMART" id="SM00998"/>
    </source>
</evidence>
<evidence type="ECO:0000256" key="9">
    <source>
        <dbReference type="ARBA" id="ARBA00024477"/>
    </source>
</evidence>
<dbReference type="PANTHER" id="PTHR43172:SF1">
    <property type="entry name" value="ADENYLOSUCCINATE LYASE"/>
    <property type="match status" value="1"/>
</dbReference>
<evidence type="ECO:0000256" key="1">
    <source>
        <dbReference type="ARBA" id="ARBA00004706"/>
    </source>
</evidence>
<evidence type="ECO:0000256" key="8">
    <source>
        <dbReference type="ARBA" id="ARBA00023239"/>
    </source>
</evidence>
<dbReference type="InterPro" id="IPR022761">
    <property type="entry name" value="Fumarate_lyase_N"/>
</dbReference>
<dbReference type="GO" id="GO:0004018">
    <property type="term" value="F:N6-(1,2-dicarboxyethyl)AMP AMP-lyase (fumarate-forming) activity"/>
    <property type="evidence" value="ECO:0007669"/>
    <property type="project" value="UniProtKB-UniRule"/>
</dbReference>
<accession>A0A3S3RFC3</accession>
<dbReference type="CDD" id="cd01360">
    <property type="entry name" value="Adenylsuccinate_lyase_1"/>
    <property type="match status" value="1"/>
</dbReference>
<comment type="subunit">
    <text evidence="4">Homotetramer. Residues from neighboring subunits contribute catalytic and substrate-binding residues to each active site.</text>
</comment>
<dbReference type="Gene3D" id="1.10.275.10">
    <property type="entry name" value="Fumarase/aspartase (N-terminal domain)"/>
    <property type="match status" value="1"/>
</dbReference>
<feature type="domain" description="Adenylosuccinate lyase C-terminal" evidence="15">
    <location>
        <begin position="362"/>
        <end position="442"/>
    </location>
</feature>
<dbReference type="Pfam" id="PF00206">
    <property type="entry name" value="Lyase_1"/>
    <property type="match status" value="1"/>
</dbReference>
<comment type="catalytic activity">
    <reaction evidence="9">
        <text>(2S)-2-[5-amino-1-(5-phospho-beta-D-ribosyl)imidazole-4-carboxamido]succinate = 5-amino-1-(5-phospho-beta-D-ribosyl)imidazole-4-carboxamide + fumarate</text>
        <dbReference type="Rhea" id="RHEA:23920"/>
        <dbReference type="ChEBI" id="CHEBI:29806"/>
        <dbReference type="ChEBI" id="CHEBI:58443"/>
        <dbReference type="ChEBI" id="CHEBI:58475"/>
        <dbReference type="EC" id="4.3.2.2"/>
    </reaction>
    <physiologicalReaction direction="left-to-right" evidence="9">
        <dbReference type="Rhea" id="RHEA:23921"/>
    </physiologicalReaction>
</comment>
<dbReference type="Gene3D" id="1.20.200.10">
    <property type="entry name" value="Fumarase/aspartase (Central domain)"/>
    <property type="match status" value="1"/>
</dbReference>
<dbReference type="InterPro" id="IPR000362">
    <property type="entry name" value="Fumarate_lyase_fam"/>
</dbReference>
<keyword evidence="7 14" id="KW-0658">Purine biosynthesis</keyword>
<protein>
    <recommendedName>
        <fullName evidence="6 13">Adenylosuccinate lyase</fullName>
        <shortName evidence="14">ASL</shortName>
        <ecNumber evidence="5 13">4.3.2.2</ecNumber>
    </recommendedName>
    <alternativeName>
        <fullName evidence="11 14">Adenylosuccinase</fullName>
    </alternativeName>
</protein>
<dbReference type="PRINTS" id="PR00149">
    <property type="entry name" value="FUMRATELYASE"/>
</dbReference>
<dbReference type="PRINTS" id="PR00145">
    <property type="entry name" value="ARGSUCLYASE"/>
</dbReference>
<dbReference type="EMBL" id="RXGA01000001">
    <property type="protein sequence ID" value="RWX74105.1"/>
    <property type="molecule type" value="Genomic_DNA"/>
</dbReference>
<dbReference type="AlphaFoldDB" id="A0A3S3RFC3"/>
<dbReference type="Pfam" id="PF10397">
    <property type="entry name" value="ADSL_C"/>
    <property type="match status" value="1"/>
</dbReference>
<dbReference type="PROSITE" id="PS00163">
    <property type="entry name" value="FUMARATE_LYASES"/>
    <property type="match status" value="1"/>
</dbReference>